<feature type="region of interest" description="Disordered" evidence="1">
    <location>
        <begin position="121"/>
        <end position="156"/>
    </location>
</feature>
<dbReference type="AlphaFoldDB" id="A0A0G4F1P5"/>
<feature type="compositionally biased region" description="Basic and acidic residues" evidence="1">
    <location>
        <begin position="83"/>
        <end position="95"/>
    </location>
</feature>
<keyword evidence="2" id="KW-0732">Signal</keyword>
<gene>
    <name evidence="3" type="ORF">Cvel_14683</name>
</gene>
<feature type="compositionally biased region" description="Basic and acidic residues" evidence="1">
    <location>
        <begin position="121"/>
        <end position="135"/>
    </location>
</feature>
<reference evidence="3" key="1">
    <citation type="submission" date="2014-11" db="EMBL/GenBank/DDBJ databases">
        <authorList>
            <person name="Otto D Thomas"/>
            <person name="Naeem Raeece"/>
        </authorList>
    </citation>
    <scope>NUCLEOTIDE SEQUENCE</scope>
</reference>
<protein>
    <submittedName>
        <fullName evidence="3">Uncharacterized protein</fullName>
    </submittedName>
</protein>
<dbReference type="VEuPathDB" id="CryptoDB:Cvel_14683"/>
<dbReference type="EMBL" id="CDMZ01000059">
    <property type="protein sequence ID" value="CEM05650.1"/>
    <property type="molecule type" value="Genomic_DNA"/>
</dbReference>
<feature type="region of interest" description="Disordered" evidence="1">
    <location>
        <begin position="42"/>
        <end position="106"/>
    </location>
</feature>
<feature type="chain" id="PRO_5005188621" evidence="2">
    <location>
        <begin position="20"/>
        <end position="156"/>
    </location>
</feature>
<sequence>MLRIAGIAFVAGVIPTVSGLTLRRQEGVNDLIGKYNEGVTEISPAKPTPIDKDPEFGAKKATWEKRVKGPTHEEPAPSAPSTKKTEKVNALKARFESPSAPALPPKVPVYQFEHATDFAARKKAFADKKEADPAPKKRQPPVKPLDPEMLKQYGGF</sequence>
<accession>A0A0G4F1P5</accession>
<proteinExistence type="predicted"/>
<name>A0A0G4F1P5_9ALVE</name>
<evidence type="ECO:0000256" key="1">
    <source>
        <dbReference type="SAM" id="MobiDB-lite"/>
    </source>
</evidence>
<evidence type="ECO:0000313" key="3">
    <source>
        <dbReference type="EMBL" id="CEM05650.1"/>
    </source>
</evidence>
<organism evidence="3">
    <name type="scientific">Chromera velia CCMP2878</name>
    <dbReference type="NCBI Taxonomy" id="1169474"/>
    <lineage>
        <taxon>Eukaryota</taxon>
        <taxon>Sar</taxon>
        <taxon>Alveolata</taxon>
        <taxon>Colpodellida</taxon>
        <taxon>Chromeraceae</taxon>
        <taxon>Chromera</taxon>
    </lineage>
</organism>
<evidence type="ECO:0000256" key="2">
    <source>
        <dbReference type="SAM" id="SignalP"/>
    </source>
</evidence>
<feature type="compositionally biased region" description="Basic and acidic residues" evidence="1">
    <location>
        <begin position="49"/>
        <end position="75"/>
    </location>
</feature>
<feature type="signal peptide" evidence="2">
    <location>
        <begin position="1"/>
        <end position="19"/>
    </location>
</feature>